<keyword evidence="9" id="KW-1185">Reference proteome</keyword>
<dbReference type="SMART" id="SM00774">
    <property type="entry name" value="WRKY"/>
    <property type="match status" value="1"/>
</dbReference>
<dbReference type="GeneID" id="9645382"/>
<reference evidence="8 9" key="1">
    <citation type="journal article" date="2011" name="Science">
        <title>The Selaginella genome identifies genetic changes associated with the evolution of vascular plants.</title>
        <authorList>
            <person name="Banks J.A."/>
            <person name="Nishiyama T."/>
            <person name="Hasebe M."/>
            <person name="Bowman J.L."/>
            <person name="Gribskov M."/>
            <person name="dePamphilis C."/>
            <person name="Albert V.A."/>
            <person name="Aono N."/>
            <person name="Aoyama T."/>
            <person name="Ambrose B.A."/>
            <person name="Ashton N.W."/>
            <person name="Axtell M.J."/>
            <person name="Barker E."/>
            <person name="Barker M.S."/>
            <person name="Bennetzen J.L."/>
            <person name="Bonawitz N.D."/>
            <person name="Chapple C."/>
            <person name="Cheng C."/>
            <person name="Correa L.G."/>
            <person name="Dacre M."/>
            <person name="DeBarry J."/>
            <person name="Dreyer I."/>
            <person name="Elias M."/>
            <person name="Engstrom E.M."/>
            <person name="Estelle M."/>
            <person name="Feng L."/>
            <person name="Finet C."/>
            <person name="Floyd S.K."/>
            <person name="Frommer W.B."/>
            <person name="Fujita T."/>
            <person name="Gramzow L."/>
            <person name="Gutensohn M."/>
            <person name="Harholt J."/>
            <person name="Hattori M."/>
            <person name="Heyl A."/>
            <person name="Hirai T."/>
            <person name="Hiwatashi Y."/>
            <person name="Ishikawa M."/>
            <person name="Iwata M."/>
            <person name="Karol K.G."/>
            <person name="Koehler B."/>
            <person name="Kolukisaoglu U."/>
            <person name="Kubo M."/>
            <person name="Kurata T."/>
            <person name="Lalonde S."/>
            <person name="Li K."/>
            <person name="Li Y."/>
            <person name="Litt A."/>
            <person name="Lyons E."/>
            <person name="Manning G."/>
            <person name="Maruyama T."/>
            <person name="Michael T.P."/>
            <person name="Mikami K."/>
            <person name="Miyazaki S."/>
            <person name="Morinaga S."/>
            <person name="Murata T."/>
            <person name="Mueller-Roeber B."/>
            <person name="Nelson D.R."/>
            <person name="Obara M."/>
            <person name="Oguri Y."/>
            <person name="Olmstead R.G."/>
            <person name="Onodera N."/>
            <person name="Petersen B.L."/>
            <person name="Pils B."/>
            <person name="Prigge M."/>
            <person name="Rensing S.A."/>
            <person name="Riano-Pachon D.M."/>
            <person name="Roberts A.W."/>
            <person name="Sato Y."/>
            <person name="Scheller H.V."/>
            <person name="Schulz B."/>
            <person name="Schulz C."/>
            <person name="Shakirov E.V."/>
            <person name="Shibagaki N."/>
            <person name="Shinohara N."/>
            <person name="Shippen D.E."/>
            <person name="Soerensen I."/>
            <person name="Sotooka R."/>
            <person name="Sugimoto N."/>
            <person name="Sugita M."/>
            <person name="Sumikawa N."/>
            <person name="Tanurdzic M."/>
            <person name="Theissen G."/>
            <person name="Ulvskov P."/>
            <person name="Wakazuki S."/>
            <person name="Weng J.K."/>
            <person name="Willats W.W."/>
            <person name="Wipf D."/>
            <person name="Wolf P.G."/>
            <person name="Yang L."/>
            <person name="Zimmer A.D."/>
            <person name="Zhu Q."/>
            <person name="Mitros T."/>
            <person name="Hellsten U."/>
            <person name="Loque D."/>
            <person name="Otillar R."/>
            <person name="Salamov A."/>
            <person name="Schmutz J."/>
            <person name="Shapiro H."/>
            <person name="Lindquist E."/>
            <person name="Lucas S."/>
            <person name="Rokhsar D."/>
            <person name="Grigoriev I.V."/>
        </authorList>
    </citation>
    <scope>NUCLEOTIDE SEQUENCE [LARGE SCALE GENOMIC DNA]</scope>
</reference>
<gene>
    <name evidence="8" type="primary">WRKY_7</name>
    <name evidence="7" type="synonym">WRKY_26</name>
    <name evidence="7" type="ORF">SELMODRAFT_114491</name>
    <name evidence="8" type="ORF">SELMODRAFT_92733</name>
</gene>
<keyword evidence="3" id="KW-0238">DNA-binding</keyword>
<feature type="non-terminal residue" evidence="8">
    <location>
        <position position="126"/>
    </location>
</feature>
<evidence type="ECO:0000313" key="7">
    <source>
        <dbReference type="EMBL" id="EFJ17667.1"/>
    </source>
</evidence>
<comment type="subcellular location">
    <subcellularLocation>
        <location evidence="1">Nucleus</location>
    </subcellularLocation>
</comment>
<dbReference type="Gramene" id="EFJ17667">
    <property type="protein sequence ID" value="EFJ17667"/>
    <property type="gene ID" value="SELMODRAFT_114491"/>
</dbReference>
<dbReference type="eggNOG" id="ENOG502QSY8">
    <property type="taxonomic scope" value="Eukaryota"/>
</dbReference>
<sequence>MNDGCQWRKYGQKMAKGNPCPRAYYRCTVAPGCPVRKQVQRCADDMSILITTYEGSHNHPLPPAATAMASTTSAAACMLLSGSTLSESVINSSNGSPYMADHHGHHLAAAGSSNPTICASSPFPTI</sequence>
<keyword evidence="4" id="KW-0804">Transcription</keyword>
<dbReference type="Proteomes" id="UP000001514">
    <property type="component" value="Unassembled WGS sequence"/>
</dbReference>
<dbReference type="STRING" id="88036.D8RFJ8"/>
<evidence type="ECO:0000313" key="8">
    <source>
        <dbReference type="EMBL" id="EFJ29133.1"/>
    </source>
</evidence>
<dbReference type="GO" id="GO:0043565">
    <property type="term" value="F:sequence-specific DNA binding"/>
    <property type="evidence" value="ECO:0007669"/>
    <property type="project" value="InterPro"/>
</dbReference>
<evidence type="ECO:0000313" key="9">
    <source>
        <dbReference type="Proteomes" id="UP000001514"/>
    </source>
</evidence>
<keyword evidence="5" id="KW-0539">Nucleus</keyword>
<dbReference type="PANTHER" id="PTHR31429">
    <property type="entry name" value="WRKY TRANSCRIPTION FACTOR 36-RELATED"/>
    <property type="match status" value="1"/>
</dbReference>
<evidence type="ECO:0000256" key="5">
    <source>
        <dbReference type="ARBA" id="ARBA00023242"/>
    </source>
</evidence>
<accession>D8RFJ8</accession>
<dbReference type="PANTHER" id="PTHR31429:SF106">
    <property type="entry name" value="WRKY TRANSCRIPTION FACTOR 31-RELATED"/>
    <property type="match status" value="1"/>
</dbReference>
<dbReference type="GO" id="GO:0003700">
    <property type="term" value="F:DNA-binding transcription factor activity"/>
    <property type="evidence" value="ECO:0007669"/>
    <property type="project" value="InterPro"/>
</dbReference>
<dbReference type="PROSITE" id="PS50811">
    <property type="entry name" value="WRKY"/>
    <property type="match status" value="1"/>
</dbReference>
<proteinExistence type="predicted"/>
<dbReference type="InterPro" id="IPR003657">
    <property type="entry name" value="WRKY_dom"/>
</dbReference>
<evidence type="ECO:0000256" key="4">
    <source>
        <dbReference type="ARBA" id="ARBA00023163"/>
    </source>
</evidence>
<dbReference type="Gene3D" id="2.20.25.80">
    <property type="entry name" value="WRKY domain"/>
    <property type="match status" value="1"/>
</dbReference>
<dbReference type="OMA" id="NGSPYMA"/>
<dbReference type="InParanoid" id="D8RFJ8"/>
<dbReference type="Pfam" id="PF03106">
    <property type="entry name" value="WRKY"/>
    <property type="match status" value="1"/>
</dbReference>
<evidence type="ECO:0000256" key="1">
    <source>
        <dbReference type="ARBA" id="ARBA00004123"/>
    </source>
</evidence>
<evidence type="ECO:0000256" key="2">
    <source>
        <dbReference type="ARBA" id="ARBA00023015"/>
    </source>
</evidence>
<name>D8RFJ8_SELML</name>
<dbReference type="Gramene" id="EFJ29133">
    <property type="protein sequence ID" value="EFJ29133"/>
    <property type="gene ID" value="SELMODRAFT_92733"/>
</dbReference>
<dbReference type="KEGG" id="smo:SELMODRAFT_114491"/>
<evidence type="ECO:0000259" key="6">
    <source>
        <dbReference type="PROSITE" id="PS50811"/>
    </source>
</evidence>
<organism evidence="9">
    <name type="scientific">Selaginella moellendorffii</name>
    <name type="common">Spikemoss</name>
    <dbReference type="NCBI Taxonomy" id="88036"/>
    <lineage>
        <taxon>Eukaryota</taxon>
        <taxon>Viridiplantae</taxon>
        <taxon>Streptophyta</taxon>
        <taxon>Embryophyta</taxon>
        <taxon>Tracheophyta</taxon>
        <taxon>Lycopodiopsida</taxon>
        <taxon>Selaginellales</taxon>
        <taxon>Selaginellaceae</taxon>
        <taxon>Selaginella</taxon>
    </lineage>
</organism>
<dbReference type="GeneID" id="9647450"/>
<dbReference type="SUPFAM" id="SSF118290">
    <property type="entry name" value="WRKY DNA-binding domain"/>
    <property type="match status" value="1"/>
</dbReference>
<dbReference type="EMBL" id="GL377578">
    <property type="protein sequence ID" value="EFJ29133.1"/>
    <property type="molecule type" value="Genomic_DNA"/>
</dbReference>
<protein>
    <submittedName>
        <fullName evidence="7">Uncharacterized protein WRKY_26</fullName>
    </submittedName>
    <submittedName>
        <fullName evidence="8">Uncharacterized protein WRKY_7</fullName>
    </submittedName>
</protein>
<dbReference type="AlphaFoldDB" id="D8RFJ8"/>
<feature type="domain" description="WRKY" evidence="6">
    <location>
        <begin position="1"/>
        <end position="62"/>
    </location>
</feature>
<dbReference type="KEGG" id="smo:SELMODRAFT_92733"/>
<dbReference type="EMBL" id="GL377613">
    <property type="protein sequence ID" value="EFJ17667.1"/>
    <property type="molecule type" value="Genomic_DNA"/>
</dbReference>
<dbReference type="InterPro" id="IPR036576">
    <property type="entry name" value="WRKY_dom_sf"/>
</dbReference>
<dbReference type="GO" id="GO:0005634">
    <property type="term" value="C:nucleus"/>
    <property type="evidence" value="ECO:0007669"/>
    <property type="project" value="UniProtKB-SubCell"/>
</dbReference>
<dbReference type="InterPro" id="IPR044810">
    <property type="entry name" value="WRKY_plant"/>
</dbReference>
<dbReference type="OrthoDB" id="2020995at2759"/>
<dbReference type="HOGENOM" id="CLU_047067_1_0_1"/>
<keyword evidence="2" id="KW-0805">Transcription regulation</keyword>
<evidence type="ECO:0000256" key="3">
    <source>
        <dbReference type="ARBA" id="ARBA00023125"/>
    </source>
</evidence>